<comment type="caution">
    <text evidence="2">The sequence shown here is derived from an EMBL/GenBank/DDBJ whole genome shotgun (WGS) entry which is preliminary data.</text>
</comment>
<dbReference type="EMBL" id="JBHSOA010000166">
    <property type="protein sequence ID" value="MFC5857182.1"/>
    <property type="molecule type" value="Genomic_DNA"/>
</dbReference>
<feature type="compositionally biased region" description="Basic residues" evidence="1">
    <location>
        <begin position="1"/>
        <end position="11"/>
    </location>
</feature>
<sequence>MARRGERKARTRASAPAPKPQPSKIGVRVWVEEYRGRSKTHSIDPSVYQCRLLVGQLADEWLKITRASSLSGGGTGYSTAVRLFATFADQYLAGLGLNPEDARLDGQSIDLVEVIYQWEGALRQKYGLQSKQPYNHVRSLLTLIGQRAGADPKVPGNLRKRAQAPASYRPGRGRPLDEFSNAERIALRDAARAAVRKTEDRLVRGRELLGAGTDPALGGWRDLPNLLWVTRTGLLNSQVLTDNLPKNPRWWPLEVRELLPEWTGEGQRPGIRALGRALGRMLFPDELDLQAFRVLLLLGMTDITPEELHDLHLSDMEFTDGGLRLVQQKKRAMRIRADLHRETETLPEGKSDDSKGPFFAGGGAWDVPGLMRRLLAATELTRDAFDGEPWLFLAVERRYEDGRLEANLARFNGRERRFTHWIADQRDGQGRPLEISQPHDVRRLRKTTKVTRAVALGGTVTDLAGDDHHVEVYRGHYAQGTTAHIMAGRAVNRAQSWVFQRTLAAPVLVDEDAESRLEEPHVAEDLGLNPGQAAAMRAGELDMGLVNCRDPYDSPHTPGNKLCHVAPAMCMLCRNAVIFTSQLPRLLLLADHIERMRAALPPPRWQAVWGAQAGALKEVFAECADRLPAARQEITELGVRLDLPLGQRTEYGR</sequence>
<feature type="region of interest" description="Disordered" evidence="1">
    <location>
        <begin position="1"/>
        <end position="23"/>
    </location>
</feature>
<dbReference type="RefSeq" id="WP_381371581.1">
    <property type="nucleotide sequence ID" value="NZ_JBHSOA010000166.1"/>
</dbReference>
<feature type="region of interest" description="Disordered" evidence="1">
    <location>
        <begin position="152"/>
        <end position="175"/>
    </location>
</feature>
<evidence type="ECO:0000313" key="3">
    <source>
        <dbReference type="Proteomes" id="UP001596180"/>
    </source>
</evidence>
<evidence type="ECO:0000256" key="1">
    <source>
        <dbReference type="SAM" id="MobiDB-lite"/>
    </source>
</evidence>
<name>A0ABW1E8J7_9ACTN</name>
<keyword evidence="3" id="KW-1185">Reference proteome</keyword>
<reference evidence="3" key="1">
    <citation type="journal article" date="2019" name="Int. J. Syst. Evol. Microbiol.">
        <title>The Global Catalogue of Microorganisms (GCM) 10K type strain sequencing project: providing services to taxonomists for standard genome sequencing and annotation.</title>
        <authorList>
            <consortium name="The Broad Institute Genomics Platform"/>
            <consortium name="The Broad Institute Genome Sequencing Center for Infectious Disease"/>
            <person name="Wu L."/>
            <person name="Ma J."/>
        </authorList>
    </citation>
    <scope>NUCLEOTIDE SEQUENCE [LARGE SCALE GENOMIC DNA]</scope>
    <source>
        <strain evidence="3">JCM 10411</strain>
    </source>
</reference>
<proteinExistence type="predicted"/>
<protein>
    <recommendedName>
        <fullName evidence="4">Integrase</fullName>
    </recommendedName>
</protein>
<evidence type="ECO:0000313" key="2">
    <source>
        <dbReference type="EMBL" id="MFC5857182.1"/>
    </source>
</evidence>
<evidence type="ECO:0008006" key="4">
    <source>
        <dbReference type="Google" id="ProtNLM"/>
    </source>
</evidence>
<dbReference type="Proteomes" id="UP001596180">
    <property type="component" value="Unassembled WGS sequence"/>
</dbReference>
<gene>
    <name evidence="2" type="ORF">ACFPZI_37160</name>
</gene>
<organism evidence="2 3">
    <name type="scientific">Streptomyces chlorus</name>
    <dbReference type="NCBI Taxonomy" id="887452"/>
    <lineage>
        <taxon>Bacteria</taxon>
        <taxon>Bacillati</taxon>
        <taxon>Actinomycetota</taxon>
        <taxon>Actinomycetes</taxon>
        <taxon>Kitasatosporales</taxon>
        <taxon>Streptomycetaceae</taxon>
        <taxon>Streptomyces</taxon>
    </lineage>
</organism>
<accession>A0ABW1E8J7</accession>